<organism evidence="2 3">
    <name type="scientific">Pleuronectes platessa</name>
    <name type="common">European plaice</name>
    <dbReference type="NCBI Taxonomy" id="8262"/>
    <lineage>
        <taxon>Eukaryota</taxon>
        <taxon>Metazoa</taxon>
        <taxon>Chordata</taxon>
        <taxon>Craniata</taxon>
        <taxon>Vertebrata</taxon>
        <taxon>Euteleostomi</taxon>
        <taxon>Actinopterygii</taxon>
        <taxon>Neopterygii</taxon>
        <taxon>Teleostei</taxon>
        <taxon>Neoteleostei</taxon>
        <taxon>Acanthomorphata</taxon>
        <taxon>Carangaria</taxon>
        <taxon>Pleuronectiformes</taxon>
        <taxon>Pleuronectoidei</taxon>
        <taxon>Pleuronectidae</taxon>
        <taxon>Pleuronectes</taxon>
    </lineage>
</organism>
<evidence type="ECO:0000256" key="1">
    <source>
        <dbReference type="SAM" id="MobiDB-lite"/>
    </source>
</evidence>
<accession>A0A9N7Z1J8</accession>
<comment type="caution">
    <text evidence="2">The sequence shown here is derived from an EMBL/GenBank/DDBJ whole genome shotgun (WGS) entry which is preliminary data.</text>
</comment>
<keyword evidence="3" id="KW-1185">Reference proteome</keyword>
<dbReference type="Proteomes" id="UP001153269">
    <property type="component" value="Unassembled WGS sequence"/>
</dbReference>
<dbReference type="AlphaFoldDB" id="A0A9N7Z1J8"/>
<name>A0A9N7Z1J8_PLEPL</name>
<evidence type="ECO:0000313" key="3">
    <source>
        <dbReference type="Proteomes" id="UP001153269"/>
    </source>
</evidence>
<reference evidence="2" key="1">
    <citation type="submission" date="2020-03" db="EMBL/GenBank/DDBJ databases">
        <authorList>
            <person name="Weist P."/>
        </authorList>
    </citation>
    <scope>NUCLEOTIDE SEQUENCE</scope>
</reference>
<gene>
    <name evidence="2" type="ORF">PLEPLA_LOCUS35575</name>
</gene>
<evidence type="ECO:0000313" key="2">
    <source>
        <dbReference type="EMBL" id="CAB1447907.1"/>
    </source>
</evidence>
<feature type="region of interest" description="Disordered" evidence="1">
    <location>
        <begin position="139"/>
        <end position="173"/>
    </location>
</feature>
<proteinExistence type="predicted"/>
<sequence length="173" mass="19449">MNFHQTFSGIVRLDETKRGASGLPGLELEEFLSMETKPLMMVFCSDQIIRRGKLLPEVQQNSGESLEKLNSFDNNTAINLLCPILSVAAETSSESCTCHCAHPAVCVKGKMGSLLFHMSDAIGANCRLKTSSFSRRSIPLDRGEERRRRVEEKSGGEEWRRREEETRGGDERR</sequence>
<protein>
    <submittedName>
        <fullName evidence="2">Uncharacterized protein</fullName>
    </submittedName>
</protein>
<dbReference type="EMBL" id="CADEAL010003959">
    <property type="protein sequence ID" value="CAB1447907.1"/>
    <property type="molecule type" value="Genomic_DNA"/>
</dbReference>